<dbReference type="InterPro" id="IPR036700">
    <property type="entry name" value="BOBF_sf"/>
</dbReference>
<dbReference type="SUPFAM" id="SSF101756">
    <property type="entry name" value="Hypothetical protein YgiW"/>
    <property type="match status" value="1"/>
</dbReference>
<reference evidence="1" key="1">
    <citation type="journal article" date="2015" name="Genome Announc.">
        <title>Draft Genome Sequence of Tolypothrix boutellei Strain VB521301.</title>
        <authorList>
            <person name="Chandrababunaidu M.M."/>
            <person name="Singh D."/>
            <person name="Sen D."/>
            <person name="Bhan S."/>
            <person name="Das S."/>
            <person name="Gupta A."/>
            <person name="Adhikary S.P."/>
            <person name="Tripathy S."/>
        </authorList>
    </citation>
    <scope>NUCLEOTIDE SEQUENCE</scope>
    <source>
        <strain evidence="1">VB521301</strain>
    </source>
</reference>
<comment type="caution">
    <text evidence="1">The sequence shown here is derived from an EMBL/GenBank/DDBJ whole genome shotgun (WGS) entry which is preliminary data.</text>
</comment>
<name>A0A0C1R7W5_9CYAN</name>
<dbReference type="RefSeq" id="WP_038090763.1">
    <property type="nucleotide sequence ID" value="NZ_JHEG04000001.1"/>
</dbReference>
<sequence>MQKMKNLNILFLYQYALVLSLRLGLTVLLLTGAFGCTNFGRYGWNTIGANITPIQEIKPPKEDDATVYVQGKVEKRVPLLKRLGYQIDDSTGKVWVITNQTGIKEGDKVVFKGKIRYQSIPIAGKEYGEIYLEEE</sequence>
<organism evidence="1">
    <name type="scientific">Tolypothrix bouteillei VB521301</name>
    <dbReference type="NCBI Taxonomy" id="1479485"/>
    <lineage>
        <taxon>Bacteria</taxon>
        <taxon>Bacillati</taxon>
        <taxon>Cyanobacteriota</taxon>
        <taxon>Cyanophyceae</taxon>
        <taxon>Nostocales</taxon>
        <taxon>Tolypothrichaceae</taxon>
        <taxon>Tolypothrix</taxon>
    </lineage>
</organism>
<accession>A0A0C1R7W5</accession>
<protein>
    <submittedName>
        <fullName evidence="1">Uncharacterized protein</fullName>
    </submittedName>
</protein>
<dbReference type="STRING" id="1479485.DA73_0203200"/>
<proteinExistence type="predicted"/>
<gene>
    <name evidence="1" type="ORF">DA73_0203200</name>
</gene>
<dbReference type="EMBL" id="JHEG02000012">
    <property type="protein sequence ID" value="KIE13689.1"/>
    <property type="molecule type" value="Genomic_DNA"/>
</dbReference>
<dbReference type="AlphaFoldDB" id="A0A0C1R7W5"/>
<evidence type="ECO:0000313" key="1">
    <source>
        <dbReference type="EMBL" id="KIE13689.1"/>
    </source>
</evidence>